<name>A0A7Z1AX78_9PSEU</name>
<dbReference type="InterPro" id="IPR016181">
    <property type="entry name" value="Acyl_CoA_acyltransferase"/>
</dbReference>
<gene>
    <name evidence="2" type="ORF">BLA60_18810</name>
</gene>
<proteinExistence type="predicted"/>
<dbReference type="PANTHER" id="PTHR43441:SF10">
    <property type="entry name" value="ACETYLTRANSFERASE"/>
    <property type="match status" value="1"/>
</dbReference>
<dbReference type="OrthoDB" id="3680194at2"/>
<dbReference type="PANTHER" id="PTHR43441">
    <property type="entry name" value="RIBOSOMAL-PROTEIN-SERINE ACETYLTRANSFERASE"/>
    <property type="match status" value="1"/>
</dbReference>
<keyword evidence="3" id="KW-1185">Reference proteome</keyword>
<dbReference type="PROSITE" id="PS51186">
    <property type="entry name" value="GNAT"/>
    <property type="match status" value="1"/>
</dbReference>
<dbReference type="Gene3D" id="3.40.630.30">
    <property type="match status" value="2"/>
</dbReference>
<protein>
    <recommendedName>
        <fullName evidence="1">N-acetyltransferase domain-containing protein</fullName>
    </recommendedName>
</protein>
<feature type="domain" description="N-acetyltransferase" evidence="1">
    <location>
        <begin position="6"/>
        <end position="169"/>
    </location>
</feature>
<dbReference type="InterPro" id="IPR000182">
    <property type="entry name" value="GNAT_dom"/>
</dbReference>
<dbReference type="GO" id="GO:0008999">
    <property type="term" value="F:protein-N-terminal-alanine acetyltransferase activity"/>
    <property type="evidence" value="ECO:0007669"/>
    <property type="project" value="TreeGrafter"/>
</dbReference>
<evidence type="ECO:0000259" key="1">
    <source>
        <dbReference type="PROSITE" id="PS51186"/>
    </source>
</evidence>
<dbReference type="AlphaFoldDB" id="A0A7Z1AX78"/>
<comment type="caution">
    <text evidence="2">The sequence shown here is derived from an EMBL/GenBank/DDBJ whole genome shotgun (WGS) entry which is preliminary data.</text>
</comment>
<dbReference type="InterPro" id="IPR051908">
    <property type="entry name" value="Ribosomal_N-acetyltransferase"/>
</dbReference>
<reference evidence="2 3" key="1">
    <citation type="submission" date="2016-12" db="EMBL/GenBank/DDBJ databases">
        <title>The draft genome sequence of Actinophytocola xinjiangensis.</title>
        <authorList>
            <person name="Wang W."/>
            <person name="Yuan L."/>
        </authorList>
    </citation>
    <scope>NUCLEOTIDE SEQUENCE [LARGE SCALE GENOMIC DNA]</scope>
    <source>
        <strain evidence="2 3">CGMCC 4.4663</strain>
    </source>
</reference>
<accession>A0A7Z1AX78</accession>
<dbReference type="Proteomes" id="UP000185696">
    <property type="component" value="Unassembled WGS sequence"/>
</dbReference>
<sequence>MLPVTIPGRTVLASDDVLALVELHDGERESVLERCDDTFDPDPDDRPIPLTVPRSWAGLVLVETGEVLGTMSWRPVPHIVSVAGIGWNQGFHLLPTVQGRGLSSRGGLLLARYLFDTTEMDRIQAVTDPENVPARRGLEGAGFRLEGRVRGVVRRAGVPRDLLMYSMMRADLDAADAEREVLVRGGGVLLATSRPGDRRVVAAGGDDPFRVDRDHRLSPEAPRTPSTAAVLDEASGDLLGVVRWHAVGHGDTFGCAAWTIAADLVPAGRDVAVAVHRMLAGHLFDTTGLDRVEAGVDAEDESGRRVLEKAGFQLDGVLRGARVRDGRRRDLALYGLLRTECPKWTCSLAR</sequence>
<dbReference type="Pfam" id="PF13302">
    <property type="entry name" value="Acetyltransf_3"/>
    <property type="match status" value="2"/>
</dbReference>
<dbReference type="GO" id="GO:0005737">
    <property type="term" value="C:cytoplasm"/>
    <property type="evidence" value="ECO:0007669"/>
    <property type="project" value="TreeGrafter"/>
</dbReference>
<dbReference type="GO" id="GO:1990189">
    <property type="term" value="F:protein N-terminal-serine acetyltransferase activity"/>
    <property type="evidence" value="ECO:0007669"/>
    <property type="project" value="TreeGrafter"/>
</dbReference>
<evidence type="ECO:0000313" key="2">
    <source>
        <dbReference type="EMBL" id="OLF09820.1"/>
    </source>
</evidence>
<dbReference type="EMBL" id="MSIF01000008">
    <property type="protein sequence ID" value="OLF09820.1"/>
    <property type="molecule type" value="Genomic_DNA"/>
</dbReference>
<dbReference type="SUPFAM" id="SSF55729">
    <property type="entry name" value="Acyl-CoA N-acyltransferases (Nat)"/>
    <property type="match status" value="2"/>
</dbReference>
<organism evidence="2 3">
    <name type="scientific">Actinophytocola xinjiangensis</name>
    <dbReference type="NCBI Taxonomy" id="485602"/>
    <lineage>
        <taxon>Bacteria</taxon>
        <taxon>Bacillati</taxon>
        <taxon>Actinomycetota</taxon>
        <taxon>Actinomycetes</taxon>
        <taxon>Pseudonocardiales</taxon>
        <taxon>Pseudonocardiaceae</taxon>
    </lineage>
</organism>
<evidence type="ECO:0000313" key="3">
    <source>
        <dbReference type="Proteomes" id="UP000185696"/>
    </source>
</evidence>